<organism evidence="13 14">
    <name type="scientific">Fusarium albosuccineum</name>
    <dbReference type="NCBI Taxonomy" id="1237068"/>
    <lineage>
        <taxon>Eukaryota</taxon>
        <taxon>Fungi</taxon>
        <taxon>Dikarya</taxon>
        <taxon>Ascomycota</taxon>
        <taxon>Pezizomycotina</taxon>
        <taxon>Sordariomycetes</taxon>
        <taxon>Hypocreomycetidae</taxon>
        <taxon>Hypocreales</taxon>
        <taxon>Nectriaceae</taxon>
        <taxon>Fusarium</taxon>
        <taxon>Fusarium decemcellulare species complex</taxon>
    </lineage>
</organism>
<comment type="similarity">
    <text evidence="2">Belongs to the glycosyl hydrolase 3 family.</text>
</comment>
<dbReference type="SUPFAM" id="SSF52279">
    <property type="entry name" value="Beta-D-glucan exohydrolase, C-terminal domain"/>
    <property type="match status" value="1"/>
</dbReference>
<dbReference type="InterPro" id="IPR002772">
    <property type="entry name" value="Glyco_hydro_3_C"/>
</dbReference>
<proteinExistence type="inferred from homology"/>
<name>A0A8H4K5L5_9HYPO</name>
<keyword evidence="7" id="KW-0119">Carbohydrate metabolism</keyword>
<keyword evidence="9" id="KW-0624">Polysaccharide degradation</keyword>
<evidence type="ECO:0000259" key="11">
    <source>
        <dbReference type="Pfam" id="PF00933"/>
    </source>
</evidence>
<keyword evidence="6" id="KW-0325">Glycoprotein</keyword>
<reference evidence="13 14" key="1">
    <citation type="submission" date="2020-01" db="EMBL/GenBank/DDBJ databases">
        <title>Identification and distribution of gene clusters putatively required for synthesis of sphingolipid metabolism inhibitors in phylogenetically diverse species of the filamentous fungus Fusarium.</title>
        <authorList>
            <person name="Kim H.-S."/>
            <person name="Busman M."/>
            <person name="Brown D.W."/>
            <person name="Divon H."/>
            <person name="Uhlig S."/>
            <person name="Proctor R.H."/>
        </authorList>
    </citation>
    <scope>NUCLEOTIDE SEQUENCE [LARGE SCALE GENOMIC DNA]</scope>
    <source>
        <strain evidence="13 14">NRRL 20459</strain>
    </source>
</reference>
<evidence type="ECO:0000256" key="3">
    <source>
        <dbReference type="ARBA" id="ARBA00012744"/>
    </source>
</evidence>
<dbReference type="PANTHER" id="PTHR30620:SF16">
    <property type="entry name" value="LYSOSOMAL BETA GLUCOSIDASE"/>
    <property type="match status" value="1"/>
</dbReference>
<feature type="domain" description="Glycoside hydrolase family 3 N-terminal" evidence="11">
    <location>
        <begin position="50"/>
        <end position="392"/>
    </location>
</feature>
<protein>
    <recommendedName>
        <fullName evidence="3">beta-glucosidase</fullName>
        <ecNumber evidence="3">3.2.1.21</ecNumber>
    </recommendedName>
</protein>
<keyword evidence="8" id="KW-0326">Glycosidase</keyword>
<dbReference type="PRINTS" id="PR00133">
    <property type="entry name" value="GLHYDRLASE3"/>
</dbReference>
<evidence type="ECO:0000256" key="9">
    <source>
        <dbReference type="ARBA" id="ARBA00023326"/>
    </source>
</evidence>
<dbReference type="EC" id="3.2.1.21" evidence="3"/>
<comment type="caution">
    <text evidence="13">The sequence shown here is derived from an EMBL/GenBank/DDBJ whole genome shotgun (WGS) entry which is preliminary data.</text>
</comment>
<evidence type="ECO:0000256" key="6">
    <source>
        <dbReference type="ARBA" id="ARBA00023180"/>
    </source>
</evidence>
<dbReference type="Pfam" id="PF01915">
    <property type="entry name" value="Glyco_hydro_3_C"/>
    <property type="match status" value="1"/>
</dbReference>
<dbReference type="InterPro" id="IPR051915">
    <property type="entry name" value="Cellulose_Degrad_GH3"/>
</dbReference>
<dbReference type="PANTHER" id="PTHR30620">
    <property type="entry name" value="PERIPLASMIC BETA-GLUCOSIDASE-RELATED"/>
    <property type="match status" value="1"/>
</dbReference>
<keyword evidence="5 13" id="KW-0378">Hydrolase</keyword>
<dbReference type="AlphaFoldDB" id="A0A8H4K5L5"/>
<evidence type="ECO:0000313" key="14">
    <source>
        <dbReference type="Proteomes" id="UP000554235"/>
    </source>
</evidence>
<evidence type="ECO:0000256" key="1">
    <source>
        <dbReference type="ARBA" id="ARBA00000448"/>
    </source>
</evidence>
<dbReference type="Gene3D" id="3.40.50.1700">
    <property type="entry name" value="Glycoside hydrolase family 3 C-terminal domain"/>
    <property type="match status" value="1"/>
</dbReference>
<evidence type="ECO:0000256" key="8">
    <source>
        <dbReference type="ARBA" id="ARBA00023295"/>
    </source>
</evidence>
<evidence type="ECO:0000313" key="13">
    <source>
        <dbReference type="EMBL" id="KAF4445090.1"/>
    </source>
</evidence>
<evidence type="ECO:0000256" key="2">
    <source>
        <dbReference type="ARBA" id="ARBA00005336"/>
    </source>
</evidence>
<evidence type="ECO:0000256" key="10">
    <source>
        <dbReference type="SAM" id="SignalP"/>
    </source>
</evidence>
<gene>
    <name evidence="13" type="ORF">FALBO_17204</name>
</gene>
<evidence type="ECO:0000256" key="7">
    <source>
        <dbReference type="ARBA" id="ARBA00023277"/>
    </source>
</evidence>
<comment type="catalytic activity">
    <reaction evidence="1">
        <text>Hydrolysis of terminal, non-reducing beta-D-glucosyl residues with release of beta-D-glucose.</text>
        <dbReference type="EC" id="3.2.1.21"/>
    </reaction>
</comment>
<dbReference type="Pfam" id="PF00933">
    <property type="entry name" value="Glyco_hydro_3"/>
    <property type="match status" value="1"/>
</dbReference>
<dbReference type="Proteomes" id="UP000554235">
    <property type="component" value="Unassembled WGS sequence"/>
</dbReference>
<dbReference type="Gene3D" id="3.20.20.300">
    <property type="entry name" value="Glycoside hydrolase, family 3, N-terminal domain"/>
    <property type="match status" value="1"/>
</dbReference>
<feature type="domain" description="Glycoside hydrolase family 3 C-terminal" evidence="12">
    <location>
        <begin position="499"/>
        <end position="604"/>
    </location>
</feature>
<dbReference type="GO" id="GO:0008422">
    <property type="term" value="F:beta-glucosidase activity"/>
    <property type="evidence" value="ECO:0007669"/>
    <property type="project" value="UniProtKB-EC"/>
</dbReference>
<dbReference type="InterPro" id="IPR036881">
    <property type="entry name" value="Glyco_hydro_3_C_sf"/>
</dbReference>
<sequence>MWGCLLILVALFARVGESGSITPRTDTPIYEDPEQLTDQRVEDLLTRMTIPEKVGQLFHEQIPLAENGTVAPGGNIDQLIQDNLMTHFTLEGSIKNVRSAVSFVNTLQERARKTRLGIPITLATDPRHSFTENVGTGYFAGAFSEWAESLGLAALGDPELVEKFADIAREEHVAVGIRSALHPQVDLATEPRWARIRNTFGEDADLTSRLVKGYIRGFQKPKFGKGSVTTVTKHFPGGGAMENGEDSHFPYGKNQSYPGNNFNYFLKPFEAAIEAGARQIMPYYSRPIGTKYEPVGFAYNQGIITDLLKGELGYEGIVTSDWGLITDGKIPELPAQAWGVEDLSEIERVEKILNAGCDMFGGETRTELVIKLVGQGRITEKRLDYSVRKILREKFLLDLFDDERFVDADAAEAIVGNEYFRRLVNDAQRRAYTLLVNNNNTLPLKPVPGTRFYVEGFIATFLEKWNMTVVDTPQDADYALLRLEAPYEPRPGWFESLFHAGSIEFNKTEKMRQAEIYSAVPTIVDVMLDRPAAIPEIAEQATALFGNFGSSEKAFLDVLFGKAAPEGKLPFDLPRSQQAVLDSMCDVPYDTRNPVFKFGHGLRYKGPKYS</sequence>
<dbReference type="InterPro" id="IPR036962">
    <property type="entry name" value="Glyco_hydro_3_N_sf"/>
</dbReference>
<accession>A0A8H4K5L5</accession>
<keyword evidence="4 10" id="KW-0732">Signal</keyword>
<dbReference type="GO" id="GO:0009251">
    <property type="term" value="P:glucan catabolic process"/>
    <property type="evidence" value="ECO:0007669"/>
    <property type="project" value="TreeGrafter"/>
</dbReference>
<dbReference type="InterPro" id="IPR001764">
    <property type="entry name" value="Glyco_hydro_3_N"/>
</dbReference>
<dbReference type="OrthoDB" id="416222at2759"/>
<evidence type="ECO:0000256" key="4">
    <source>
        <dbReference type="ARBA" id="ARBA00022729"/>
    </source>
</evidence>
<dbReference type="SUPFAM" id="SSF51445">
    <property type="entry name" value="(Trans)glycosidases"/>
    <property type="match status" value="1"/>
</dbReference>
<keyword evidence="14" id="KW-1185">Reference proteome</keyword>
<dbReference type="EMBL" id="JAADYS010003668">
    <property type="protein sequence ID" value="KAF4445090.1"/>
    <property type="molecule type" value="Genomic_DNA"/>
</dbReference>
<dbReference type="InterPro" id="IPR017853">
    <property type="entry name" value="GH"/>
</dbReference>
<evidence type="ECO:0000256" key="5">
    <source>
        <dbReference type="ARBA" id="ARBA00022801"/>
    </source>
</evidence>
<evidence type="ECO:0000259" key="12">
    <source>
        <dbReference type="Pfam" id="PF01915"/>
    </source>
</evidence>
<feature type="signal peptide" evidence="10">
    <location>
        <begin position="1"/>
        <end position="18"/>
    </location>
</feature>
<feature type="chain" id="PRO_5034347198" description="beta-glucosidase" evidence="10">
    <location>
        <begin position="19"/>
        <end position="610"/>
    </location>
</feature>